<dbReference type="GO" id="GO:0005829">
    <property type="term" value="C:cytosol"/>
    <property type="evidence" value="ECO:0007669"/>
    <property type="project" value="TreeGrafter"/>
</dbReference>
<dbReference type="PANTHER" id="PTHR21087:SF20">
    <property type="entry name" value="SHIKIMATE KINASE"/>
    <property type="match status" value="1"/>
</dbReference>
<dbReference type="PRINTS" id="PR01100">
    <property type="entry name" value="SHIKIMTKNASE"/>
</dbReference>
<evidence type="ECO:0000256" key="11">
    <source>
        <dbReference type="ARBA" id="ARBA00023141"/>
    </source>
</evidence>
<dbReference type="InterPro" id="IPR023000">
    <property type="entry name" value="Shikimate_kinase_CS"/>
</dbReference>
<name>A0AAN8ZHR3_9MAGN</name>
<keyword evidence="7" id="KW-0808">Transferase</keyword>
<dbReference type="PROSITE" id="PS01128">
    <property type="entry name" value="SHIKIMATE_KINASE"/>
    <property type="match status" value="1"/>
</dbReference>
<evidence type="ECO:0000313" key="13">
    <source>
        <dbReference type="EMBL" id="KAK6938222.1"/>
    </source>
</evidence>
<dbReference type="Gene3D" id="3.40.50.300">
    <property type="entry name" value="P-loop containing nucleotide triphosphate hydrolases"/>
    <property type="match status" value="1"/>
</dbReference>
<dbReference type="FunFam" id="3.40.50.300:FF:001033">
    <property type="entry name" value="Shikimate kinase 2, chloroplastic"/>
    <property type="match status" value="1"/>
</dbReference>
<evidence type="ECO:0000256" key="2">
    <source>
        <dbReference type="ARBA" id="ARBA00004229"/>
    </source>
</evidence>
<dbReference type="Proteomes" id="UP001370490">
    <property type="component" value="Unassembled WGS sequence"/>
</dbReference>
<evidence type="ECO:0000256" key="7">
    <source>
        <dbReference type="ARBA" id="ARBA00022679"/>
    </source>
</evidence>
<comment type="catalytic activity">
    <reaction evidence="12">
        <text>shikimate + ATP = 3-phosphoshikimate + ADP + H(+)</text>
        <dbReference type="Rhea" id="RHEA:13121"/>
        <dbReference type="ChEBI" id="CHEBI:15378"/>
        <dbReference type="ChEBI" id="CHEBI:30616"/>
        <dbReference type="ChEBI" id="CHEBI:36208"/>
        <dbReference type="ChEBI" id="CHEBI:145989"/>
        <dbReference type="ChEBI" id="CHEBI:456216"/>
        <dbReference type="EC" id="2.7.1.71"/>
    </reaction>
</comment>
<comment type="pathway">
    <text evidence="3">Metabolic intermediate biosynthesis; chorismate biosynthesis; chorismate from D-erythrose 4-phosphate and phosphoenolpyruvate: step 5/7.</text>
</comment>
<keyword evidence="10" id="KW-0067">ATP-binding</keyword>
<protein>
    <recommendedName>
        <fullName evidence="5">shikimate kinase</fullName>
        <ecNumber evidence="5">2.7.1.71</ecNumber>
    </recommendedName>
</protein>
<evidence type="ECO:0000256" key="4">
    <source>
        <dbReference type="ARBA" id="ARBA00006997"/>
    </source>
</evidence>
<dbReference type="Pfam" id="PF01202">
    <property type="entry name" value="SKI"/>
    <property type="match status" value="1"/>
</dbReference>
<sequence>MRVGQRMGAARGPTVQLCPPWNGGAEKISGIRKPYTFVNCNVGSCFHALTLSDLQRRTSSSLRNRCALSLSHACKDPQGKTTVGKILAEALGYSFVDSDKLVEQSIGGSSVSQIFSQYGETFFRDNESEELRKLSLGCKQVVATGGGSVVRPINWYGGSTDLPRYMKQGISVWIDVPLDILARRIAAVGTDTRPLLHFESGDPYTQAFVGLFMISKKRSEQYANAVARVSLQNIAAKLGLKDITDITPTAIAIETLIQIENHLRERDEMFAQPLKR</sequence>
<dbReference type="InterPro" id="IPR027417">
    <property type="entry name" value="P-loop_NTPase"/>
</dbReference>
<dbReference type="HAMAP" id="MF_00109">
    <property type="entry name" value="Shikimate_kinase"/>
    <property type="match status" value="1"/>
</dbReference>
<comment type="function">
    <text evidence="1">Catalyzes the specific phosphorylation of the 3-hydroxyl group of shikimic acid using ATP as a cosubstrate.</text>
</comment>
<evidence type="ECO:0000256" key="1">
    <source>
        <dbReference type="ARBA" id="ARBA00002641"/>
    </source>
</evidence>
<keyword evidence="11" id="KW-0057">Aromatic amino acid biosynthesis</keyword>
<keyword evidence="6" id="KW-0028">Amino-acid biosynthesis</keyword>
<dbReference type="SUPFAM" id="SSF52540">
    <property type="entry name" value="P-loop containing nucleoside triphosphate hydrolases"/>
    <property type="match status" value="1"/>
</dbReference>
<evidence type="ECO:0000256" key="10">
    <source>
        <dbReference type="ARBA" id="ARBA00022840"/>
    </source>
</evidence>
<dbReference type="GO" id="GO:0005524">
    <property type="term" value="F:ATP binding"/>
    <property type="evidence" value="ECO:0007669"/>
    <property type="project" value="UniProtKB-KW"/>
</dbReference>
<evidence type="ECO:0000256" key="8">
    <source>
        <dbReference type="ARBA" id="ARBA00022741"/>
    </source>
</evidence>
<gene>
    <name evidence="13" type="ORF">RJ641_031730</name>
</gene>
<evidence type="ECO:0000256" key="12">
    <source>
        <dbReference type="ARBA" id="ARBA00048567"/>
    </source>
</evidence>
<organism evidence="13 14">
    <name type="scientific">Dillenia turbinata</name>
    <dbReference type="NCBI Taxonomy" id="194707"/>
    <lineage>
        <taxon>Eukaryota</taxon>
        <taxon>Viridiplantae</taxon>
        <taxon>Streptophyta</taxon>
        <taxon>Embryophyta</taxon>
        <taxon>Tracheophyta</taxon>
        <taxon>Spermatophyta</taxon>
        <taxon>Magnoliopsida</taxon>
        <taxon>eudicotyledons</taxon>
        <taxon>Gunneridae</taxon>
        <taxon>Pentapetalae</taxon>
        <taxon>Dilleniales</taxon>
        <taxon>Dilleniaceae</taxon>
        <taxon>Dillenia</taxon>
    </lineage>
</organism>
<keyword evidence="8" id="KW-0547">Nucleotide-binding</keyword>
<dbReference type="PANTHER" id="PTHR21087">
    <property type="entry name" value="SHIKIMATE KINASE"/>
    <property type="match status" value="1"/>
</dbReference>
<dbReference type="EC" id="2.7.1.71" evidence="5"/>
<dbReference type="CDD" id="cd00464">
    <property type="entry name" value="SK"/>
    <property type="match status" value="1"/>
</dbReference>
<evidence type="ECO:0000256" key="6">
    <source>
        <dbReference type="ARBA" id="ARBA00022605"/>
    </source>
</evidence>
<dbReference type="GO" id="GO:0009507">
    <property type="term" value="C:chloroplast"/>
    <property type="evidence" value="ECO:0007669"/>
    <property type="project" value="UniProtKB-SubCell"/>
</dbReference>
<proteinExistence type="inferred from homology"/>
<dbReference type="AlphaFoldDB" id="A0AAN8ZHR3"/>
<reference evidence="13 14" key="1">
    <citation type="submission" date="2023-12" db="EMBL/GenBank/DDBJ databases">
        <title>A high-quality genome assembly for Dillenia turbinata (Dilleniales).</title>
        <authorList>
            <person name="Chanderbali A."/>
        </authorList>
    </citation>
    <scope>NUCLEOTIDE SEQUENCE [LARGE SCALE GENOMIC DNA]</scope>
    <source>
        <strain evidence="13">LSX21</strain>
        <tissue evidence="13">Leaf</tissue>
    </source>
</reference>
<dbReference type="InterPro" id="IPR031322">
    <property type="entry name" value="Shikimate/glucono_kinase"/>
</dbReference>
<dbReference type="EMBL" id="JBAMMX010000006">
    <property type="protein sequence ID" value="KAK6938222.1"/>
    <property type="molecule type" value="Genomic_DNA"/>
</dbReference>
<comment type="caution">
    <text evidence="13">The sequence shown here is derived from an EMBL/GenBank/DDBJ whole genome shotgun (WGS) entry which is preliminary data.</text>
</comment>
<evidence type="ECO:0000256" key="3">
    <source>
        <dbReference type="ARBA" id="ARBA00004842"/>
    </source>
</evidence>
<evidence type="ECO:0000313" key="14">
    <source>
        <dbReference type="Proteomes" id="UP001370490"/>
    </source>
</evidence>
<keyword evidence="14" id="KW-1185">Reference proteome</keyword>
<dbReference type="GO" id="GO:0004765">
    <property type="term" value="F:shikimate kinase activity"/>
    <property type="evidence" value="ECO:0007669"/>
    <property type="project" value="UniProtKB-EC"/>
</dbReference>
<dbReference type="InterPro" id="IPR000623">
    <property type="entry name" value="Shikimate_kinase/TSH1"/>
</dbReference>
<evidence type="ECO:0000256" key="9">
    <source>
        <dbReference type="ARBA" id="ARBA00022777"/>
    </source>
</evidence>
<keyword evidence="9 13" id="KW-0418">Kinase</keyword>
<comment type="similarity">
    <text evidence="4">Belongs to the shikimate kinase family.</text>
</comment>
<dbReference type="GO" id="GO:0008652">
    <property type="term" value="P:amino acid biosynthetic process"/>
    <property type="evidence" value="ECO:0007669"/>
    <property type="project" value="UniProtKB-KW"/>
</dbReference>
<evidence type="ECO:0000256" key="5">
    <source>
        <dbReference type="ARBA" id="ARBA00012154"/>
    </source>
</evidence>
<dbReference type="GO" id="GO:0009073">
    <property type="term" value="P:aromatic amino acid family biosynthetic process"/>
    <property type="evidence" value="ECO:0007669"/>
    <property type="project" value="UniProtKB-KW"/>
</dbReference>
<comment type="subcellular location">
    <subcellularLocation>
        <location evidence="2">Plastid</location>
        <location evidence="2">Chloroplast</location>
    </subcellularLocation>
</comment>
<accession>A0AAN8ZHR3</accession>